<dbReference type="Gene3D" id="3.40.50.300">
    <property type="entry name" value="P-loop containing nucleotide triphosphate hydrolases"/>
    <property type="match status" value="1"/>
</dbReference>
<comment type="caution">
    <text evidence="1">The sequence shown here is derived from an EMBL/GenBank/DDBJ whole genome shotgun (WGS) entry which is preliminary data.</text>
</comment>
<reference evidence="1 2" key="1">
    <citation type="submission" date="2022-10" db="EMBL/GenBank/DDBJ databases">
        <title>Luteolibacter arcticus strain CCTCC AB 2014275, whole genome shotgun sequencing project.</title>
        <authorList>
            <person name="Zhao G."/>
            <person name="Shen L."/>
        </authorList>
    </citation>
    <scope>NUCLEOTIDE SEQUENCE [LARGE SCALE GENOMIC DNA]</scope>
    <source>
        <strain evidence="1 2">CCTCC AB 2014275</strain>
    </source>
</reference>
<protein>
    <submittedName>
        <fullName evidence="1">GTPase domain-containing protein</fullName>
    </submittedName>
</protein>
<evidence type="ECO:0000313" key="2">
    <source>
        <dbReference type="Proteomes" id="UP001320876"/>
    </source>
</evidence>
<evidence type="ECO:0000313" key="1">
    <source>
        <dbReference type="EMBL" id="MCW1925491.1"/>
    </source>
</evidence>
<dbReference type="SUPFAM" id="SSF52540">
    <property type="entry name" value="P-loop containing nucleoside triphosphate hydrolases"/>
    <property type="match status" value="1"/>
</dbReference>
<dbReference type="Proteomes" id="UP001320876">
    <property type="component" value="Unassembled WGS sequence"/>
</dbReference>
<accession>A0ABT3GPP6</accession>
<keyword evidence="2" id="KW-1185">Reference proteome</keyword>
<organism evidence="1 2">
    <name type="scientific">Luteolibacter arcticus</name>
    <dbReference type="NCBI Taxonomy" id="1581411"/>
    <lineage>
        <taxon>Bacteria</taxon>
        <taxon>Pseudomonadati</taxon>
        <taxon>Verrucomicrobiota</taxon>
        <taxon>Verrucomicrobiia</taxon>
        <taxon>Verrucomicrobiales</taxon>
        <taxon>Verrucomicrobiaceae</taxon>
        <taxon>Luteolibacter</taxon>
    </lineage>
</organism>
<name>A0ABT3GPP6_9BACT</name>
<proteinExistence type="predicted"/>
<dbReference type="RefSeq" id="WP_264489597.1">
    <property type="nucleotide sequence ID" value="NZ_JAPDDT010000014.1"/>
</dbReference>
<gene>
    <name evidence="1" type="ORF">OKA05_23235</name>
</gene>
<dbReference type="EMBL" id="JAPDDT010000014">
    <property type="protein sequence ID" value="MCW1925491.1"/>
    <property type="molecule type" value="Genomic_DNA"/>
</dbReference>
<dbReference type="CDD" id="cd00882">
    <property type="entry name" value="Ras_like_GTPase"/>
    <property type="match status" value="1"/>
</dbReference>
<dbReference type="InterPro" id="IPR027417">
    <property type="entry name" value="P-loop_NTPase"/>
</dbReference>
<sequence>MTVQQNGRQVSVKVALTGAADTGKLAILRAIAGRFGSATVREHSVGAVHVHRVEWTEPNTLPDGRFLNVAVHSLTGRVDYNAAEELLVRDAAGIVFVVDVDPAKFKATWDSLMRLSDNTKRNGFDLHSVGLAIQYHRADLYPDFEPQKLDQRLGVPPGLIPRFVSTSRQPDAEGLAFDSVLAQIKERL</sequence>